<sequence length="45" mass="4569">MSAGMGFAAMDSKMTMSAGCSDAGGHGHPVNVAFAHFNGRLIATR</sequence>
<evidence type="ECO:0000313" key="1">
    <source>
        <dbReference type="EMBL" id="MFC3638890.1"/>
    </source>
</evidence>
<comment type="caution">
    <text evidence="1">The sequence shown here is derived from an EMBL/GenBank/DDBJ whole genome shotgun (WGS) entry which is preliminary data.</text>
</comment>
<gene>
    <name evidence="1" type="ORF">ACFONL_16240</name>
</gene>
<proteinExistence type="predicted"/>
<name>A0ABV7UJL4_9HYPH</name>
<reference evidence="2" key="1">
    <citation type="journal article" date="2019" name="Int. J. Syst. Evol. Microbiol.">
        <title>The Global Catalogue of Microorganisms (GCM) 10K type strain sequencing project: providing services to taxonomists for standard genome sequencing and annotation.</title>
        <authorList>
            <consortium name="The Broad Institute Genomics Platform"/>
            <consortium name="The Broad Institute Genome Sequencing Center for Infectious Disease"/>
            <person name="Wu L."/>
            <person name="Ma J."/>
        </authorList>
    </citation>
    <scope>NUCLEOTIDE SEQUENCE [LARGE SCALE GENOMIC DNA]</scope>
    <source>
        <strain evidence="2">KCTC 42282</strain>
    </source>
</reference>
<accession>A0ABV7UJL4</accession>
<protein>
    <submittedName>
        <fullName evidence="1">Uncharacterized protein</fullName>
    </submittedName>
</protein>
<organism evidence="1 2">
    <name type="scientific">Camelimonas fluminis</name>
    <dbReference type="NCBI Taxonomy" id="1576911"/>
    <lineage>
        <taxon>Bacteria</taxon>
        <taxon>Pseudomonadati</taxon>
        <taxon>Pseudomonadota</taxon>
        <taxon>Alphaproteobacteria</taxon>
        <taxon>Hyphomicrobiales</taxon>
        <taxon>Chelatococcaceae</taxon>
        <taxon>Camelimonas</taxon>
    </lineage>
</organism>
<dbReference type="Proteomes" id="UP001595704">
    <property type="component" value="Unassembled WGS sequence"/>
</dbReference>
<dbReference type="EMBL" id="JBHRYC010000082">
    <property type="protein sequence ID" value="MFC3638890.1"/>
    <property type="molecule type" value="Genomic_DNA"/>
</dbReference>
<dbReference type="RefSeq" id="WP_191320265.1">
    <property type="nucleotide sequence ID" value="NZ_BNCG01000015.1"/>
</dbReference>
<keyword evidence="2" id="KW-1185">Reference proteome</keyword>
<evidence type="ECO:0000313" key="2">
    <source>
        <dbReference type="Proteomes" id="UP001595704"/>
    </source>
</evidence>